<feature type="compositionally biased region" description="Pro residues" evidence="1">
    <location>
        <begin position="26"/>
        <end position="38"/>
    </location>
</feature>
<evidence type="ECO:0000256" key="1">
    <source>
        <dbReference type="SAM" id="MobiDB-lite"/>
    </source>
</evidence>
<proteinExistence type="predicted"/>
<gene>
    <name evidence="3" type="ORF">BDY17DRAFT_309121</name>
</gene>
<evidence type="ECO:0000313" key="3">
    <source>
        <dbReference type="EMBL" id="KAF2485826.1"/>
    </source>
</evidence>
<feature type="region of interest" description="Disordered" evidence="1">
    <location>
        <begin position="19"/>
        <end position="52"/>
    </location>
</feature>
<evidence type="ECO:0000313" key="4">
    <source>
        <dbReference type="Proteomes" id="UP000799767"/>
    </source>
</evidence>
<organism evidence="3 4">
    <name type="scientific">Neohortaea acidophila</name>
    <dbReference type="NCBI Taxonomy" id="245834"/>
    <lineage>
        <taxon>Eukaryota</taxon>
        <taxon>Fungi</taxon>
        <taxon>Dikarya</taxon>
        <taxon>Ascomycota</taxon>
        <taxon>Pezizomycotina</taxon>
        <taxon>Dothideomycetes</taxon>
        <taxon>Dothideomycetidae</taxon>
        <taxon>Mycosphaerellales</taxon>
        <taxon>Teratosphaeriaceae</taxon>
        <taxon>Neohortaea</taxon>
    </lineage>
</organism>
<dbReference type="Proteomes" id="UP000799767">
    <property type="component" value="Unassembled WGS sequence"/>
</dbReference>
<keyword evidence="2" id="KW-0732">Signal</keyword>
<feature type="compositionally biased region" description="Low complexity" evidence="1">
    <location>
        <begin position="39"/>
        <end position="52"/>
    </location>
</feature>
<feature type="signal peptide" evidence="2">
    <location>
        <begin position="1"/>
        <end position="18"/>
    </location>
</feature>
<dbReference type="AlphaFoldDB" id="A0A6A6Q1F9"/>
<dbReference type="GeneID" id="54476289"/>
<dbReference type="EMBL" id="MU001633">
    <property type="protein sequence ID" value="KAF2485826.1"/>
    <property type="molecule type" value="Genomic_DNA"/>
</dbReference>
<name>A0A6A6Q1F9_9PEZI</name>
<evidence type="ECO:0008006" key="5">
    <source>
        <dbReference type="Google" id="ProtNLM"/>
    </source>
</evidence>
<sequence>MHAFSLLALAASAMLVSAAPWEQPSQPQPWQPSPPQQQQPPQGGSSGNQQQCGQNQQQACCDSEDNAPALGSSCSLSLLSDILGGGTCSGSVQCCQLNEDDSISLVDLCVPIQL</sequence>
<reference evidence="3" key="1">
    <citation type="journal article" date="2020" name="Stud. Mycol.">
        <title>101 Dothideomycetes genomes: a test case for predicting lifestyles and emergence of pathogens.</title>
        <authorList>
            <person name="Haridas S."/>
            <person name="Albert R."/>
            <person name="Binder M."/>
            <person name="Bloem J."/>
            <person name="Labutti K."/>
            <person name="Salamov A."/>
            <person name="Andreopoulos B."/>
            <person name="Baker S."/>
            <person name="Barry K."/>
            <person name="Bills G."/>
            <person name="Bluhm B."/>
            <person name="Cannon C."/>
            <person name="Castanera R."/>
            <person name="Culley D."/>
            <person name="Daum C."/>
            <person name="Ezra D."/>
            <person name="Gonzalez J."/>
            <person name="Henrissat B."/>
            <person name="Kuo A."/>
            <person name="Liang C."/>
            <person name="Lipzen A."/>
            <person name="Lutzoni F."/>
            <person name="Magnuson J."/>
            <person name="Mondo S."/>
            <person name="Nolan M."/>
            <person name="Ohm R."/>
            <person name="Pangilinan J."/>
            <person name="Park H.-J."/>
            <person name="Ramirez L."/>
            <person name="Alfaro M."/>
            <person name="Sun H."/>
            <person name="Tritt A."/>
            <person name="Yoshinaga Y."/>
            <person name="Zwiers L.-H."/>
            <person name="Turgeon B."/>
            <person name="Goodwin S."/>
            <person name="Spatafora J."/>
            <person name="Crous P."/>
            <person name="Grigoriev I."/>
        </authorList>
    </citation>
    <scope>NUCLEOTIDE SEQUENCE</scope>
    <source>
        <strain evidence="3">CBS 113389</strain>
    </source>
</reference>
<accession>A0A6A6Q1F9</accession>
<protein>
    <recommendedName>
        <fullName evidence="5">Hydrophobin</fullName>
    </recommendedName>
</protein>
<feature type="chain" id="PRO_5025445400" description="Hydrophobin" evidence="2">
    <location>
        <begin position="19"/>
        <end position="114"/>
    </location>
</feature>
<evidence type="ECO:0000256" key="2">
    <source>
        <dbReference type="SAM" id="SignalP"/>
    </source>
</evidence>
<dbReference type="RefSeq" id="XP_033592395.1">
    <property type="nucleotide sequence ID" value="XM_033735287.1"/>
</dbReference>
<keyword evidence="4" id="KW-1185">Reference proteome</keyword>